<dbReference type="Proteomes" id="UP000254186">
    <property type="component" value="Unassembled WGS sequence"/>
</dbReference>
<sequence length="168" mass="19199">MKPTNPMTQLQQWKDNRAPVNGKHVQNCEIDCETAKQNKTQLTLDDTGFIKRNCETGCEFAKAKNDSVKNANQTNFGLVKNTQGNEHRETKNKYQGKLSINLLVVEYSQLTRQFKLIHDSNRKCLEVYPDDFHHKLKMREECADLAGRLKGGGKLFNELAKGTNLTQE</sequence>
<dbReference type="AlphaFoldDB" id="A0A377JM15"/>
<evidence type="ECO:0000313" key="1">
    <source>
        <dbReference type="EMBL" id="STP06048.1"/>
    </source>
</evidence>
<accession>A0A377JM15</accession>
<reference evidence="1 2" key="1">
    <citation type="submission" date="2018-06" db="EMBL/GenBank/DDBJ databases">
        <authorList>
            <consortium name="Pathogen Informatics"/>
            <person name="Doyle S."/>
        </authorList>
    </citation>
    <scope>NUCLEOTIDE SEQUENCE [LARGE SCALE GENOMIC DNA]</scope>
    <source>
        <strain evidence="1 2">NCTC10672</strain>
    </source>
</reference>
<evidence type="ECO:0000313" key="2">
    <source>
        <dbReference type="Proteomes" id="UP000254186"/>
    </source>
</evidence>
<organism evidence="1 2">
    <name type="scientific">Haemophilus parainfluenzae</name>
    <dbReference type="NCBI Taxonomy" id="729"/>
    <lineage>
        <taxon>Bacteria</taxon>
        <taxon>Pseudomonadati</taxon>
        <taxon>Pseudomonadota</taxon>
        <taxon>Gammaproteobacteria</taxon>
        <taxon>Pasteurellales</taxon>
        <taxon>Pasteurellaceae</taxon>
        <taxon>Haemophilus</taxon>
    </lineage>
</organism>
<dbReference type="EMBL" id="UGHY01000002">
    <property type="protein sequence ID" value="STP06048.1"/>
    <property type="molecule type" value="Genomic_DNA"/>
</dbReference>
<protein>
    <submittedName>
        <fullName evidence="1">Uncharacterized protein</fullName>
    </submittedName>
</protein>
<gene>
    <name evidence="1" type="ORF">NCTC10672_02066</name>
</gene>
<name>A0A377JM15_HAEPA</name>
<proteinExistence type="predicted"/>